<dbReference type="PANTHER" id="PTHR43383">
    <property type="entry name" value="NODULIN 6"/>
    <property type="match status" value="1"/>
</dbReference>
<keyword evidence="4" id="KW-1185">Reference proteome</keyword>
<sequence>MFDTQLGFAIRRHCAPLLDAEPFCSPDEYIEARSALSADEVGRRLLRPSGFETLLIETGHRGDEILGPAHMGATANAGYAEVVRLEVLAEELVEAGVHPSGFVDEYARVLDERLRTAVGAKTIAAYRTGLDFDPSRPTHADVARAVGAWIDRISNYPGSIRLEDPVIIRHLIWSAIDRAVPIQFHVGYGDPDVDLHRCNPLLLTDLLRATRGSGSDILLLHCYPFHREAGYLAHCFEHVYCDVGLAINYTGSQSAQIIAESLELTPFHKALFSSDAWGAAELYHLGALLFRRGLAEALDDWARRDQWPIAEQQRVAQMISRDNARRVYRLDQLPSATLPSSTAHPSTPSTHGASD</sequence>
<protein>
    <recommendedName>
        <fullName evidence="2">Amidohydrolase-related domain-containing protein</fullName>
    </recommendedName>
</protein>
<dbReference type="AlphaFoldDB" id="A0A839QS57"/>
<feature type="domain" description="Amidohydrolase-related" evidence="2">
    <location>
        <begin position="143"/>
        <end position="330"/>
    </location>
</feature>
<organism evidence="3 4">
    <name type="scientific">Helcobacillus massiliensis</name>
    <dbReference type="NCBI Taxonomy" id="521392"/>
    <lineage>
        <taxon>Bacteria</taxon>
        <taxon>Bacillati</taxon>
        <taxon>Actinomycetota</taxon>
        <taxon>Actinomycetes</taxon>
        <taxon>Micrococcales</taxon>
        <taxon>Dermabacteraceae</taxon>
        <taxon>Helcobacillus</taxon>
    </lineage>
</organism>
<feature type="region of interest" description="Disordered" evidence="1">
    <location>
        <begin position="336"/>
        <end position="355"/>
    </location>
</feature>
<dbReference type="GO" id="GO:0016787">
    <property type="term" value="F:hydrolase activity"/>
    <property type="evidence" value="ECO:0007669"/>
    <property type="project" value="InterPro"/>
</dbReference>
<evidence type="ECO:0000313" key="4">
    <source>
        <dbReference type="Proteomes" id="UP000568050"/>
    </source>
</evidence>
<dbReference type="Proteomes" id="UP000568050">
    <property type="component" value="Unassembled WGS sequence"/>
</dbReference>
<dbReference type="RefSeq" id="WP_239374844.1">
    <property type="nucleotide sequence ID" value="NZ_CBCSFZ010000025.1"/>
</dbReference>
<evidence type="ECO:0000259" key="2">
    <source>
        <dbReference type="Pfam" id="PF04909"/>
    </source>
</evidence>
<dbReference type="Gene3D" id="3.20.20.140">
    <property type="entry name" value="Metal-dependent hydrolases"/>
    <property type="match status" value="1"/>
</dbReference>
<proteinExistence type="predicted"/>
<evidence type="ECO:0000256" key="1">
    <source>
        <dbReference type="SAM" id="MobiDB-lite"/>
    </source>
</evidence>
<evidence type="ECO:0000313" key="3">
    <source>
        <dbReference type="EMBL" id="MBB3023323.1"/>
    </source>
</evidence>
<dbReference type="InterPro" id="IPR032466">
    <property type="entry name" value="Metal_Hydrolase"/>
</dbReference>
<dbReference type="PANTHER" id="PTHR43383:SF2">
    <property type="entry name" value="AMIDOHYDROLASE 2 FAMILY PROTEIN"/>
    <property type="match status" value="1"/>
</dbReference>
<gene>
    <name evidence="3" type="ORF">FHX50_001615</name>
</gene>
<dbReference type="SUPFAM" id="SSF51556">
    <property type="entry name" value="Metallo-dependent hydrolases"/>
    <property type="match status" value="1"/>
</dbReference>
<dbReference type="InterPro" id="IPR006680">
    <property type="entry name" value="Amidohydro-rel"/>
</dbReference>
<comment type="caution">
    <text evidence="3">The sequence shown here is derived from an EMBL/GenBank/DDBJ whole genome shotgun (WGS) entry which is preliminary data.</text>
</comment>
<dbReference type="EMBL" id="JACHWP010000004">
    <property type="protein sequence ID" value="MBB3023323.1"/>
    <property type="molecule type" value="Genomic_DNA"/>
</dbReference>
<reference evidence="3 4" key="1">
    <citation type="submission" date="2020-08" db="EMBL/GenBank/DDBJ databases">
        <title>Sequencing the genomes of 1000 actinobacteria strains.</title>
        <authorList>
            <person name="Klenk H.-P."/>
        </authorList>
    </citation>
    <scope>NUCLEOTIDE SEQUENCE [LARGE SCALE GENOMIC DNA]</scope>
    <source>
        <strain evidence="3 4">DSM 23040</strain>
    </source>
</reference>
<dbReference type="Pfam" id="PF04909">
    <property type="entry name" value="Amidohydro_2"/>
    <property type="match status" value="1"/>
</dbReference>
<name>A0A839QS57_9MICO</name>
<accession>A0A839QS57</accession>